<dbReference type="SUPFAM" id="SSF53850">
    <property type="entry name" value="Periplasmic binding protein-like II"/>
    <property type="match status" value="1"/>
</dbReference>
<dbReference type="InterPro" id="IPR000860">
    <property type="entry name" value="HemC"/>
</dbReference>
<feature type="modified residue" description="S-(dipyrrolylmethanemethyl)cysteine" evidence="8">
    <location>
        <position position="260"/>
    </location>
</feature>
<evidence type="ECO:0000313" key="11">
    <source>
        <dbReference type="EMBL" id="KXI10311.1"/>
    </source>
</evidence>
<evidence type="ECO:0000259" key="10">
    <source>
        <dbReference type="Pfam" id="PF03900"/>
    </source>
</evidence>
<dbReference type="PANTHER" id="PTHR11557">
    <property type="entry name" value="PORPHOBILINOGEN DEAMINASE"/>
    <property type="match status" value="1"/>
</dbReference>
<dbReference type="Gene3D" id="3.40.190.10">
    <property type="entry name" value="Periplasmic binding protein-like II"/>
    <property type="match status" value="2"/>
</dbReference>
<dbReference type="GO" id="GO:0004418">
    <property type="term" value="F:hydroxymethylbilane synthase activity"/>
    <property type="evidence" value="ECO:0007669"/>
    <property type="project" value="UniProtKB-UniRule"/>
</dbReference>
<comment type="catalytic activity">
    <reaction evidence="7 8">
        <text>4 porphobilinogen + H2O = hydroxymethylbilane + 4 NH4(+)</text>
        <dbReference type="Rhea" id="RHEA:13185"/>
        <dbReference type="ChEBI" id="CHEBI:15377"/>
        <dbReference type="ChEBI" id="CHEBI:28938"/>
        <dbReference type="ChEBI" id="CHEBI:57845"/>
        <dbReference type="ChEBI" id="CHEBI:58126"/>
        <dbReference type="EC" id="2.5.1.61"/>
    </reaction>
</comment>
<dbReference type="eggNOG" id="COG0181">
    <property type="taxonomic scope" value="Bacteria"/>
</dbReference>
<evidence type="ECO:0000256" key="7">
    <source>
        <dbReference type="ARBA" id="ARBA00048169"/>
    </source>
</evidence>
<feature type="domain" description="Porphobilinogen deaminase N-terminal" evidence="9">
    <location>
        <begin position="17"/>
        <end position="231"/>
    </location>
</feature>
<comment type="subunit">
    <text evidence="4 8">Monomer.</text>
</comment>
<name>A0A135YLS3_9FIRM</name>
<dbReference type="InterPro" id="IPR022418">
    <property type="entry name" value="Porphobilinogen_deaminase_C"/>
</dbReference>
<gene>
    <name evidence="8" type="primary">hemC</name>
    <name evidence="11" type="ORF">HMPREF3195_01897</name>
</gene>
<dbReference type="InterPro" id="IPR022417">
    <property type="entry name" value="Porphobilin_deaminase_N"/>
</dbReference>
<comment type="function">
    <text evidence="1 8">Tetrapolymerization of the monopyrrole PBG into the hydroxymethylbilane pre-uroporphyrinogen in several discrete steps.</text>
</comment>
<dbReference type="AlphaFoldDB" id="A0A135YLS3"/>
<dbReference type="GO" id="GO:0005737">
    <property type="term" value="C:cytoplasm"/>
    <property type="evidence" value="ECO:0007669"/>
    <property type="project" value="UniProtKB-UniRule"/>
</dbReference>
<comment type="cofactor">
    <cofactor evidence="8">
        <name>dipyrromethane</name>
        <dbReference type="ChEBI" id="CHEBI:60342"/>
    </cofactor>
    <text evidence="8">Binds 1 dipyrromethane group covalently.</text>
</comment>
<comment type="pathway">
    <text evidence="2">Porphyrin-containing compound metabolism; protoporphyrin-IX biosynthesis; coproporphyrinogen-III from 5-aminolevulinate: step 2/4.</text>
</comment>
<evidence type="ECO:0000256" key="1">
    <source>
        <dbReference type="ARBA" id="ARBA00002869"/>
    </source>
</evidence>
<proteinExistence type="inferred from homology"/>
<keyword evidence="6 8" id="KW-0627">Porphyrin biosynthesis</keyword>
<dbReference type="EC" id="2.5.1.61" evidence="8"/>
<dbReference type="FunFam" id="3.40.190.10:FF:000005">
    <property type="entry name" value="Porphobilinogen deaminase"/>
    <property type="match status" value="1"/>
</dbReference>
<keyword evidence="5 8" id="KW-0808">Transferase</keyword>
<dbReference type="PIRSF" id="PIRSF001438">
    <property type="entry name" value="4pyrrol_synth_OHMeBilane_synth"/>
    <property type="match status" value="1"/>
</dbReference>
<dbReference type="Proteomes" id="UP000070326">
    <property type="component" value="Unassembled WGS sequence"/>
</dbReference>
<dbReference type="GO" id="GO:0006782">
    <property type="term" value="P:protoporphyrinogen IX biosynthetic process"/>
    <property type="evidence" value="ECO:0007669"/>
    <property type="project" value="UniProtKB-UniRule"/>
</dbReference>
<evidence type="ECO:0000256" key="5">
    <source>
        <dbReference type="ARBA" id="ARBA00022679"/>
    </source>
</evidence>
<evidence type="ECO:0000313" key="12">
    <source>
        <dbReference type="Proteomes" id="UP000070326"/>
    </source>
</evidence>
<protein>
    <recommendedName>
        <fullName evidence="8">Porphobilinogen deaminase</fullName>
        <shortName evidence="8">PBG</shortName>
        <ecNumber evidence="8">2.5.1.61</ecNumber>
    </recommendedName>
    <alternativeName>
        <fullName evidence="8">Hydroxymethylbilane synthase</fullName>
        <shortName evidence="8">HMBS</shortName>
    </alternativeName>
    <alternativeName>
        <fullName evidence="8">Pre-uroporphyrinogen synthase</fullName>
    </alternativeName>
</protein>
<evidence type="ECO:0000256" key="3">
    <source>
        <dbReference type="ARBA" id="ARBA00005638"/>
    </source>
</evidence>
<comment type="caution">
    <text evidence="11">The sequence shown here is derived from an EMBL/GenBank/DDBJ whole genome shotgun (WGS) entry which is preliminary data.</text>
</comment>
<dbReference type="Gene3D" id="3.30.160.40">
    <property type="entry name" value="Porphobilinogen deaminase, C-terminal domain"/>
    <property type="match status" value="1"/>
</dbReference>
<dbReference type="EMBL" id="LSQZ01000099">
    <property type="protein sequence ID" value="KXI10311.1"/>
    <property type="molecule type" value="Genomic_DNA"/>
</dbReference>
<dbReference type="PANTHER" id="PTHR11557:SF0">
    <property type="entry name" value="PORPHOBILINOGEN DEAMINASE"/>
    <property type="match status" value="1"/>
</dbReference>
<dbReference type="HAMAP" id="MF_00260">
    <property type="entry name" value="Porphobil_deam"/>
    <property type="match status" value="1"/>
</dbReference>
<sequence length="321" mass="35628">MKLIICLLSIGGHELKLIVGTRGSKLAVTQTKIVVDAIKSNFENIDVDIKIISTKGDRILDKSLDKIGDKGIFTQEIERQLIEGEIDFAIHSLKDMPSELGEGLVLTKTIQREDPRDLLILNSKFKKIDDPIKWLKENDGMRIGTGSKRRSAQLLNINPNLKIDLIRGNIDTRLEKMEKESYDAIVLAAAGVNRLKMDWINSYVLDDNSMIPAVGQGALAIEIKEGNQELMNIFEAISDDIANVCVEAERTYLATINGGCHMPVGALAQVNEGKLCLKGIYGSEDCKLIVSSSLEGPLEDAQRIGRELADKILREFEEKKR</sequence>
<dbReference type="PRINTS" id="PR00151">
    <property type="entry name" value="PORPHBDMNASE"/>
</dbReference>
<comment type="miscellaneous">
    <text evidence="8">The porphobilinogen subunits are added to the dipyrromethane group.</text>
</comment>
<dbReference type="SUPFAM" id="SSF54782">
    <property type="entry name" value="Porphobilinogen deaminase (hydroxymethylbilane synthase), C-terminal domain"/>
    <property type="match status" value="1"/>
</dbReference>
<evidence type="ECO:0000256" key="8">
    <source>
        <dbReference type="HAMAP-Rule" id="MF_00260"/>
    </source>
</evidence>
<comment type="similarity">
    <text evidence="3 8">Belongs to the HMBS family.</text>
</comment>
<dbReference type="NCBIfam" id="TIGR00212">
    <property type="entry name" value="hemC"/>
    <property type="match status" value="1"/>
</dbReference>
<dbReference type="FunFam" id="3.40.190.10:FF:000086">
    <property type="entry name" value="Probable porphobilinogen deaminase"/>
    <property type="match status" value="1"/>
</dbReference>
<reference evidence="11 12" key="1">
    <citation type="submission" date="2016-02" db="EMBL/GenBank/DDBJ databases">
        <authorList>
            <person name="Wen L."/>
            <person name="He K."/>
            <person name="Yang H."/>
        </authorList>
    </citation>
    <scope>NUCLEOTIDE SEQUENCE [LARGE SCALE GENOMIC DNA]</scope>
    <source>
        <strain evidence="11 12">MJR8628A</strain>
    </source>
</reference>
<evidence type="ECO:0000259" key="9">
    <source>
        <dbReference type="Pfam" id="PF01379"/>
    </source>
</evidence>
<dbReference type="PATRIC" id="fig|1261.5.peg.1908"/>
<evidence type="ECO:0000256" key="6">
    <source>
        <dbReference type="ARBA" id="ARBA00023244"/>
    </source>
</evidence>
<evidence type="ECO:0000256" key="2">
    <source>
        <dbReference type="ARBA" id="ARBA00004735"/>
    </source>
</evidence>
<organism evidence="11 12">
    <name type="scientific">Peptostreptococcus anaerobius</name>
    <dbReference type="NCBI Taxonomy" id="1261"/>
    <lineage>
        <taxon>Bacteria</taxon>
        <taxon>Bacillati</taxon>
        <taxon>Bacillota</taxon>
        <taxon>Clostridia</taxon>
        <taxon>Peptostreptococcales</taxon>
        <taxon>Peptostreptococcaceae</taxon>
        <taxon>Peptostreptococcus</taxon>
    </lineage>
</organism>
<dbReference type="STRING" id="1261.HMPREF3195_01897"/>
<feature type="domain" description="Porphobilinogen deaminase C-terminal" evidence="10">
    <location>
        <begin position="245"/>
        <end position="313"/>
    </location>
</feature>
<dbReference type="InterPro" id="IPR036803">
    <property type="entry name" value="Porphobilinogen_deaminase_C_sf"/>
</dbReference>
<dbReference type="Pfam" id="PF03900">
    <property type="entry name" value="Porphobil_deamC"/>
    <property type="match status" value="1"/>
</dbReference>
<dbReference type="Pfam" id="PF01379">
    <property type="entry name" value="Porphobil_deam"/>
    <property type="match status" value="1"/>
</dbReference>
<evidence type="ECO:0000256" key="4">
    <source>
        <dbReference type="ARBA" id="ARBA00011245"/>
    </source>
</evidence>
<accession>A0A135YLS3</accession>